<evidence type="ECO:0000259" key="2">
    <source>
        <dbReference type="Pfam" id="PF03161"/>
    </source>
</evidence>
<dbReference type="AlphaFoldDB" id="A0A8K1I8A7"/>
<protein>
    <submittedName>
        <fullName evidence="3">LAGLIDADG endonuclease</fullName>
    </submittedName>
</protein>
<dbReference type="InterPro" id="IPR004860">
    <property type="entry name" value="LAGLIDADG_dom"/>
</dbReference>
<gene>
    <name evidence="3" type="primary">orf228</name>
</gene>
<keyword evidence="3" id="KW-0255">Endonuclease</keyword>
<dbReference type="SUPFAM" id="SSF55608">
    <property type="entry name" value="Homing endonucleases"/>
    <property type="match status" value="1"/>
</dbReference>
<proteinExistence type="predicted"/>
<accession>A0A8K1I8A7</accession>
<dbReference type="Pfam" id="PF03161">
    <property type="entry name" value="LAGLIDADG_2"/>
    <property type="match status" value="1"/>
</dbReference>
<feature type="region of interest" description="Disordered" evidence="1">
    <location>
        <begin position="27"/>
        <end position="78"/>
    </location>
</feature>
<reference evidence="3" key="1">
    <citation type="submission" date="2021-01" db="EMBL/GenBank/DDBJ databases">
        <authorList>
            <person name="Sun H.-H."/>
            <person name="Zhang S."/>
            <person name="Zhang Y.-J."/>
        </authorList>
    </citation>
    <scope>NUCLEOTIDE SEQUENCE</scope>
    <source>
        <strain evidence="3">CMM1</strain>
    </source>
</reference>
<keyword evidence="3" id="KW-0540">Nuclease</keyword>
<dbReference type="RefSeq" id="YP_010218755.1">
    <property type="nucleotide sequence ID" value="NC_058917.1"/>
</dbReference>
<feature type="compositionally biased region" description="Gly residues" evidence="1">
    <location>
        <begin position="69"/>
        <end position="78"/>
    </location>
</feature>
<keyword evidence="3" id="KW-0378">Hydrolase</keyword>
<name>A0A8K1I8A7_9PEZI</name>
<dbReference type="InterPro" id="IPR027434">
    <property type="entry name" value="Homing_endonucl"/>
</dbReference>
<dbReference type="EMBL" id="MW538937">
    <property type="protein sequence ID" value="UBU98572.1"/>
    <property type="molecule type" value="Genomic_DNA"/>
</dbReference>
<feature type="domain" description="Homing endonuclease LAGLIDADG" evidence="2">
    <location>
        <begin position="87"/>
        <end position="156"/>
    </location>
</feature>
<dbReference type="Gene3D" id="3.10.28.10">
    <property type="entry name" value="Homing endonucleases"/>
    <property type="match status" value="1"/>
</dbReference>
<keyword evidence="3" id="KW-0496">Mitochondrion</keyword>
<evidence type="ECO:0000256" key="1">
    <source>
        <dbReference type="SAM" id="MobiDB-lite"/>
    </source>
</evidence>
<evidence type="ECO:0000313" key="3">
    <source>
        <dbReference type="EMBL" id="UBU98572.1"/>
    </source>
</evidence>
<dbReference type="GeneID" id="68665232"/>
<sequence length="228" mass="25513">MRFEQSIIHKDYLEHLFNKFSGPLSLRERDASPPAPTEPGGRYLGTNNVSIRKALPPTPSGDGVSQPQGGVGGGGGRGGGGRKLFNTSSLYFVTRQLTAITEHPTLFYPEGRKVVPFNIGSLLTEKSLAYWAMDDGDNHKSGFILNTSGFTLNDVKAHLFFLIFFLKIKKKRALLFHISFFLIKYEKLLEAALKNNWDINTSIHSRNRLYINSSSFSHLPPEVGRWEV</sequence>
<organism evidence="3">
    <name type="scientific">Morchella brunnea</name>
    <dbReference type="NCBI Taxonomy" id="1174671"/>
    <lineage>
        <taxon>Eukaryota</taxon>
        <taxon>Fungi</taxon>
        <taxon>Dikarya</taxon>
        <taxon>Ascomycota</taxon>
        <taxon>Pezizomycotina</taxon>
        <taxon>Pezizomycetes</taxon>
        <taxon>Pezizales</taxon>
        <taxon>Morchellaceae</taxon>
        <taxon>Morchella</taxon>
    </lineage>
</organism>
<dbReference type="GO" id="GO:0004519">
    <property type="term" value="F:endonuclease activity"/>
    <property type="evidence" value="ECO:0007669"/>
    <property type="project" value="UniProtKB-KW"/>
</dbReference>
<geneLocation type="mitochondrion" evidence="3"/>